<dbReference type="Proteomes" id="UP000050331">
    <property type="component" value="Chromosome"/>
</dbReference>
<accession>A0A0U4F2K0</accession>
<dbReference type="KEGG" id="lao:AOX59_03780"/>
<dbReference type="RefSeq" id="WP_068442047.1">
    <property type="nucleotide sequence ID" value="NZ_CP013862.1"/>
</dbReference>
<dbReference type="AlphaFoldDB" id="A0A0U4F2K0"/>
<evidence type="ECO:0000313" key="2">
    <source>
        <dbReference type="Proteomes" id="UP000050331"/>
    </source>
</evidence>
<dbReference type="OrthoDB" id="6580179at2"/>
<protein>
    <submittedName>
        <fullName evidence="1">Imidazolonepropionase</fullName>
    </submittedName>
</protein>
<keyword evidence="2" id="KW-1185">Reference proteome</keyword>
<organism evidence="1 2">
    <name type="scientific">Lentibacillus amyloliquefaciens</name>
    <dbReference type="NCBI Taxonomy" id="1472767"/>
    <lineage>
        <taxon>Bacteria</taxon>
        <taxon>Bacillati</taxon>
        <taxon>Bacillota</taxon>
        <taxon>Bacilli</taxon>
        <taxon>Bacillales</taxon>
        <taxon>Bacillaceae</taxon>
        <taxon>Lentibacillus</taxon>
    </lineage>
</organism>
<name>A0A0U4F2K0_9BACI</name>
<dbReference type="STRING" id="1472767.AOX59_03780"/>
<dbReference type="Gene3D" id="3.20.20.70">
    <property type="entry name" value="Aldolase class I"/>
    <property type="match status" value="1"/>
</dbReference>
<proteinExistence type="predicted"/>
<gene>
    <name evidence="1" type="ORF">AOX59_03780</name>
</gene>
<reference evidence="1 2" key="1">
    <citation type="submission" date="2016-01" db="EMBL/GenBank/DDBJ databases">
        <title>Complete genome sequence of strain Lentibacillus amyloliquefaciens LAM0015T isolated from saline sediment.</title>
        <authorList>
            <person name="Wang J.-L."/>
            <person name="He M.-X."/>
        </authorList>
    </citation>
    <scope>NUCLEOTIDE SEQUENCE [LARGE SCALE GENOMIC DNA]</scope>
    <source>
        <strain evidence="1 2">LAM0015</strain>
    </source>
</reference>
<dbReference type="Pfam" id="PF07071">
    <property type="entry name" value="KDGP_aldolase"/>
    <property type="match status" value="1"/>
</dbReference>
<dbReference type="InterPro" id="IPR013785">
    <property type="entry name" value="Aldolase_TIM"/>
</dbReference>
<dbReference type="EMBL" id="CP013862">
    <property type="protein sequence ID" value="ALX47798.1"/>
    <property type="molecule type" value="Genomic_DNA"/>
</dbReference>
<dbReference type="InterPro" id="IPR010763">
    <property type="entry name" value="DgaF"/>
</dbReference>
<evidence type="ECO:0000313" key="1">
    <source>
        <dbReference type="EMBL" id="ALX47798.1"/>
    </source>
</evidence>
<sequence>MDKLHDKILFNYLVRDVENTAAVMEAGAGHVVPGIVSDKFASVEDAATKVSEIKTVAKTVSIGLGGGGNTANWKKVLEIAAVSRPGHINQPFETSSYSLGYLDGIGHQKQLVNGLVKPTGEVGKVQLANSGSVYKVEELMEIASHLGIESIKMMPVSGTDHLEELIYLTKTAQAKGIRGVEPAGGINGANIRKIVSSVKDIDIEFFMPHIFGSAMDKETGKTIPDKVKEVYQEVEGL</sequence>